<organism evidence="2 3">
    <name type="scientific">Virgisporangium aliadipatigenens</name>
    <dbReference type="NCBI Taxonomy" id="741659"/>
    <lineage>
        <taxon>Bacteria</taxon>
        <taxon>Bacillati</taxon>
        <taxon>Actinomycetota</taxon>
        <taxon>Actinomycetes</taxon>
        <taxon>Micromonosporales</taxon>
        <taxon>Micromonosporaceae</taxon>
        <taxon>Virgisporangium</taxon>
    </lineage>
</organism>
<dbReference type="EMBL" id="BOPF01000007">
    <property type="protein sequence ID" value="GIJ45400.1"/>
    <property type="molecule type" value="Genomic_DNA"/>
</dbReference>
<feature type="region of interest" description="Disordered" evidence="1">
    <location>
        <begin position="39"/>
        <end position="59"/>
    </location>
</feature>
<gene>
    <name evidence="2" type="ORF">Val02_22860</name>
</gene>
<evidence type="ECO:0000313" key="3">
    <source>
        <dbReference type="Proteomes" id="UP000619260"/>
    </source>
</evidence>
<protein>
    <submittedName>
        <fullName evidence="2">Uncharacterized protein</fullName>
    </submittedName>
</protein>
<dbReference type="RefSeq" id="WP_203898951.1">
    <property type="nucleotide sequence ID" value="NZ_BOPF01000007.1"/>
</dbReference>
<dbReference type="AlphaFoldDB" id="A0A8J4DNZ0"/>
<evidence type="ECO:0000313" key="2">
    <source>
        <dbReference type="EMBL" id="GIJ45400.1"/>
    </source>
</evidence>
<sequence>MAVTIDTVTIDAKPPRTVRQPEEYRPPMIEALGSLRKLTKGAGPGGMPIVMQTGGIPGM</sequence>
<evidence type="ECO:0000256" key="1">
    <source>
        <dbReference type="SAM" id="MobiDB-lite"/>
    </source>
</evidence>
<dbReference type="NCBIfam" id="NF033521">
    <property type="entry name" value="lasso_leader_L3"/>
    <property type="match status" value="1"/>
</dbReference>
<reference evidence="2" key="1">
    <citation type="submission" date="2021-01" db="EMBL/GenBank/DDBJ databases">
        <title>Whole genome shotgun sequence of Virgisporangium aliadipatigenens NBRC 105644.</title>
        <authorList>
            <person name="Komaki H."/>
            <person name="Tamura T."/>
        </authorList>
    </citation>
    <scope>NUCLEOTIDE SEQUENCE</scope>
    <source>
        <strain evidence="2">NBRC 105644</strain>
    </source>
</reference>
<keyword evidence="3" id="KW-1185">Reference proteome</keyword>
<comment type="caution">
    <text evidence="2">The sequence shown here is derived from an EMBL/GenBank/DDBJ whole genome shotgun (WGS) entry which is preliminary data.</text>
</comment>
<proteinExistence type="predicted"/>
<accession>A0A8J4DNZ0</accession>
<dbReference type="Proteomes" id="UP000619260">
    <property type="component" value="Unassembled WGS sequence"/>
</dbReference>
<name>A0A8J4DNZ0_9ACTN</name>